<accession>A0ABU0E778</accession>
<comment type="subcellular location">
    <subcellularLocation>
        <location evidence="1">Cell membrane</location>
        <topology evidence="1">Multi-pass membrane protein</topology>
    </subcellularLocation>
</comment>
<dbReference type="InterPro" id="IPR051088">
    <property type="entry name" value="PTS_Sugar-EIIC/EIIB"/>
</dbReference>
<dbReference type="PANTHER" id="PTHR33989">
    <property type="match status" value="1"/>
</dbReference>
<evidence type="ECO:0000256" key="6">
    <source>
        <dbReference type="ARBA" id="ARBA00022989"/>
    </source>
</evidence>
<dbReference type="Pfam" id="PF02378">
    <property type="entry name" value="PTS_EIIC"/>
    <property type="match status" value="1"/>
</dbReference>
<dbReference type="NCBIfam" id="TIGR00410">
    <property type="entry name" value="lacE"/>
    <property type="match status" value="1"/>
</dbReference>
<evidence type="ECO:0000256" key="4">
    <source>
        <dbReference type="ARBA" id="ARBA00022597"/>
    </source>
</evidence>
<name>A0ABU0E778_9FIRM</name>
<feature type="transmembrane region" description="Helical" evidence="9">
    <location>
        <begin position="218"/>
        <end position="239"/>
    </location>
</feature>
<organism evidence="11 12">
    <name type="scientific">Breznakia pachnodae</name>
    <dbReference type="NCBI Taxonomy" id="265178"/>
    <lineage>
        <taxon>Bacteria</taxon>
        <taxon>Bacillati</taxon>
        <taxon>Bacillota</taxon>
        <taxon>Erysipelotrichia</taxon>
        <taxon>Erysipelotrichales</taxon>
        <taxon>Erysipelotrichaceae</taxon>
        <taxon>Breznakia</taxon>
    </lineage>
</organism>
<gene>
    <name evidence="11" type="ORF">J2S15_003520</name>
</gene>
<evidence type="ECO:0000256" key="5">
    <source>
        <dbReference type="ARBA" id="ARBA00022692"/>
    </source>
</evidence>
<feature type="transmembrane region" description="Helical" evidence="9">
    <location>
        <begin position="382"/>
        <end position="407"/>
    </location>
</feature>
<keyword evidence="12" id="KW-1185">Reference proteome</keyword>
<evidence type="ECO:0000259" key="10">
    <source>
        <dbReference type="PROSITE" id="PS51105"/>
    </source>
</evidence>
<dbReference type="RefSeq" id="WP_307410737.1">
    <property type="nucleotide sequence ID" value="NZ_JAUSUR010000008.1"/>
</dbReference>
<dbReference type="InterPro" id="IPR003352">
    <property type="entry name" value="PTS_EIIC"/>
</dbReference>
<feature type="transmembrane region" description="Helical" evidence="9">
    <location>
        <begin position="176"/>
        <end position="198"/>
    </location>
</feature>
<feature type="transmembrane region" description="Helical" evidence="9">
    <location>
        <begin position="280"/>
        <end position="301"/>
    </location>
</feature>
<dbReference type="Proteomes" id="UP001230220">
    <property type="component" value="Unassembled WGS sequence"/>
</dbReference>
<proteinExistence type="predicted"/>
<protein>
    <recommendedName>
        <fullName evidence="8">Permease IIC component</fullName>
    </recommendedName>
</protein>
<dbReference type="EMBL" id="JAUSUR010000008">
    <property type="protein sequence ID" value="MDQ0362759.1"/>
    <property type="molecule type" value="Genomic_DNA"/>
</dbReference>
<feature type="transmembrane region" description="Helical" evidence="9">
    <location>
        <begin position="339"/>
        <end position="362"/>
    </location>
</feature>
<feature type="transmembrane region" description="Helical" evidence="9">
    <location>
        <begin position="138"/>
        <end position="155"/>
    </location>
</feature>
<comment type="caution">
    <text evidence="11">The sequence shown here is derived from an EMBL/GenBank/DDBJ whole genome shotgun (WGS) entry which is preliminary data.</text>
</comment>
<evidence type="ECO:0000256" key="2">
    <source>
        <dbReference type="ARBA" id="ARBA00022448"/>
    </source>
</evidence>
<dbReference type="PROSITE" id="PS51105">
    <property type="entry name" value="PTS_EIIC_TYPE_3"/>
    <property type="match status" value="1"/>
</dbReference>
<dbReference type="PIRSF" id="PIRSF006351">
    <property type="entry name" value="PTS_EIIC-Cellobiose"/>
    <property type="match status" value="1"/>
</dbReference>
<evidence type="ECO:0000313" key="11">
    <source>
        <dbReference type="EMBL" id="MDQ0362759.1"/>
    </source>
</evidence>
<feature type="transmembrane region" description="Helical" evidence="9">
    <location>
        <begin position="98"/>
        <end position="118"/>
    </location>
</feature>
<keyword evidence="5 9" id="KW-0812">Transmembrane</keyword>
<keyword evidence="2 8" id="KW-0813">Transport</keyword>
<sequence length="434" mass="47736">MNWDSMKKGLHKFAMTIQRNKYIQAISVGMSRTMPFMIVGALFTLTLSIGWEPYIEFLDSTFLGELLTLPTQFTTNIISIYVVYFIGHAMSESFGHDGPLGGLFSLFAFLIVTPLGVFEVGESMVEALPMEWLGSKGLFVAIIFGLIISRIYAYILDHNWIIKMPEGVPPTVEKSFSGLIPVFVIAFLAIAIRGLFMATDFGNIHSCIYGIVQTPLESLGGTLPALIIMTLMISILWFFGIHGMAVVYNVMLPVLLSLDMQNLAAFQAGEVMPNIIGDAFIWNICLGGSGQTIGLVILMAFRSRSKQFSTLGKLSLVPGVFNINEPLIFGIPMVLNVKFVVPFILAPLTGGLFAYFVTAIGIVPPMNGVYLPLGVPMVIMGFFYGSWKIAALQLVLVIMSVVIYYPFFKKADEEKYQEEQAAIQTDTAATLANE</sequence>
<keyword evidence="7 8" id="KW-0472">Membrane</keyword>
<keyword evidence="6 9" id="KW-1133">Transmembrane helix</keyword>
<evidence type="ECO:0000256" key="9">
    <source>
        <dbReference type="SAM" id="Phobius"/>
    </source>
</evidence>
<dbReference type="InterPro" id="IPR004796">
    <property type="entry name" value="PTS_IIC_cello"/>
</dbReference>
<evidence type="ECO:0000256" key="7">
    <source>
        <dbReference type="ARBA" id="ARBA00023136"/>
    </source>
</evidence>
<dbReference type="InterPro" id="IPR004501">
    <property type="entry name" value="PTS_EIIC_3"/>
</dbReference>
<evidence type="ECO:0000256" key="1">
    <source>
        <dbReference type="ARBA" id="ARBA00004651"/>
    </source>
</evidence>
<evidence type="ECO:0000256" key="3">
    <source>
        <dbReference type="ARBA" id="ARBA00022475"/>
    </source>
</evidence>
<comment type="function">
    <text evidence="8">The phosphoenolpyruvate-dependent sugar phosphotransferase system (PTS), a major carbohydrate active -transport system, catalyzes the phosphorylation of incoming sugar substrates concomitant with their translocation across the cell membrane.</text>
</comment>
<keyword evidence="4 8" id="KW-0762">Sugar transport</keyword>
<feature type="domain" description="PTS EIIC type-3" evidence="10">
    <location>
        <begin position="6"/>
        <end position="407"/>
    </location>
</feature>
<reference evidence="11 12" key="1">
    <citation type="submission" date="2023-07" db="EMBL/GenBank/DDBJ databases">
        <title>Genomic Encyclopedia of Type Strains, Phase IV (KMG-IV): sequencing the most valuable type-strain genomes for metagenomic binning, comparative biology and taxonomic classification.</title>
        <authorList>
            <person name="Goeker M."/>
        </authorList>
    </citation>
    <scope>NUCLEOTIDE SEQUENCE [LARGE SCALE GENOMIC DNA]</scope>
    <source>
        <strain evidence="11 12">DSM 16784</strain>
    </source>
</reference>
<feature type="transmembrane region" description="Helical" evidence="9">
    <location>
        <begin position="66"/>
        <end position="86"/>
    </location>
</feature>
<feature type="transmembrane region" description="Helical" evidence="9">
    <location>
        <begin position="246"/>
        <end position="268"/>
    </location>
</feature>
<evidence type="ECO:0000313" key="12">
    <source>
        <dbReference type="Proteomes" id="UP001230220"/>
    </source>
</evidence>
<keyword evidence="3 8" id="KW-1003">Cell membrane</keyword>
<dbReference type="PANTHER" id="PTHR33989:SF4">
    <property type="entry name" value="PTS SYSTEM N,N'-DIACETYLCHITOBIOSE-SPECIFIC EIIC COMPONENT"/>
    <property type="match status" value="1"/>
</dbReference>
<evidence type="ECO:0000256" key="8">
    <source>
        <dbReference type="PIRNR" id="PIRNR006351"/>
    </source>
</evidence>